<dbReference type="RefSeq" id="XP_004261396.1">
    <property type="nucleotide sequence ID" value="XM_004261348.1"/>
</dbReference>
<evidence type="ECO:0000313" key="4">
    <source>
        <dbReference type="Proteomes" id="UP000014680"/>
    </source>
</evidence>
<proteinExistence type="predicted"/>
<dbReference type="KEGG" id="eiv:EIN_498250"/>
<evidence type="ECO:0000259" key="2">
    <source>
        <dbReference type="PROSITE" id="PS51205"/>
    </source>
</evidence>
<reference evidence="3 4" key="1">
    <citation type="submission" date="2012-10" db="EMBL/GenBank/DDBJ databases">
        <authorList>
            <person name="Zafar N."/>
            <person name="Inman J."/>
            <person name="Hall N."/>
            <person name="Lorenzi H."/>
            <person name="Caler E."/>
        </authorList>
    </citation>
    <scope>NUCLEOTIDE SEQUENCE [LARGE SCALE GENOMIC DNA]</scope>
    <source>
        <strain evidence="3 4">IP1</strain>
    </source>
</reference>
<evidence type="ECO:0000256" key="1">
    <source>
        <dbReference type="SAM" id="MobiDB-lite"/>
    </source>
</evidence>
<feature type="compositionally biased region" description="Low complexity" evidence="1">
    <location>
        <begin position="380"/>
        <end position="393"/>
    </location>
</feature>
<dbReference type="GeneID" id="14893647"/>
<feature type="non-terminal residue" evidence="3">
    <location>
        <position position="1"/>
    </location>
</feature>
<sequence length="443" mass="50504">MESKEVKVLDTEINNTIRQLLKENKIEETVTYVYTKLVQSTDHPLKHNINQTYSTFENNFKTTNPKHFDNQTLKQTIIDVVTLITAEILFTLSKYYKQIKKFRLQMLQPLSTIVLEKVFPSAFQFIATKTKDLDFRFQLQAKKYLSSDLRLVLKIKPAIFPMEYPSSEESFMKTIDSINSIEESETVDVMREKLVSSQTVLIDEVKMMHSGELPKAFDSDDLLGLFSFSILHSHVKYPFAISLMLELFLNEEDFLTQAGYALTTYSIAIQSIIKMTEDECLKKSEVLSLDPIVALSKPTQRKQTILMQSDFHQPLIAQTQKKMIIPPKGKFVIGIRKTMTPATKKFQNSVDSLQDSPIRQHNFRISLEDATDNVLSNPELSDGSSGSTLSPSPKLDKTSLKISQEFDEEQIPSQITQPELMPFEKQAETSDIKDDGGITNGLE</sequence>
<keyword evidence="4" id="KW-1185">Reference proteome</keyword>
<organism evidence="3 4">
    <name type="scientific">Entamoeba invadens IP1</name>
    <dbReference type="NCBI Taxonomy" id="370355"/>
    <lineage>
        <taxon>Eukaryota</taxon>
        <taxon>Amoebozoa</taxon>
        <taxon>Evosea</taxon>
        <taxon>Archamoebae</taxon>
        <taxon>Mastigamoebida</taxon>
        <taxon>Entamoebidae</taxon>
        <taxon>Entamoeba</taxon>
    </lineage>
</organism>
<feature type="non-terminal residue" evidence="3">
    <location>
        <position position="443"/>
    </location>
</feature>
<name>A0A0A1UG90_ENTIV</name>
<dbReference type="VEuPathDB" id="AmoebaDB:EIN_498250"/>
<feature type="region of interest" description="Disordered" evidence="1">
    <location>
        <begin position="374"/>
        <end position="443"/>
    </location>
</feature>
<dbReference type="Gene3D" id="1.20.1050.80">
    <property type="entry name" value="VPS9 domain"/>
    <property type="match status" value="1"/>
</dbReference>
<feature type="domain" description="VPS9" evidence="2">
    <location>
        <begin position="139"/>
        <end position="281"/>
    </location>
</feature>
<dbReference type="AlphaFoldDB" id="A0A0A1UG90"/>
<dbReference type="InterPro" id="IPR003123">
    <property type="entry name" value="VPS9"/>
</dbReference>
<dbReference type="EMBL" id="KB206184">
    <property type="protein sequence ID" value="ELP94625.1"/>
    <property type="molecule type" value="Genomic_DNA"/>
</dbReference>
<dbReference type="InterPro" id="IPR037191">
    <property type="entry name" value="VPS9_dom_sf"/>
</dbReference>
<dbReference type="Proteomes" id="UP000014680">
    <property type="component" value="Unassembled WGS sequence"/>
</dbReference>
<dbReference type="SUPFAM" id="SSF109993">
    <property type="entry name" value="VPS9 domain"/>
    <property type="match status" value="1"/>
</dbReference>
<accession>A0A0A1UG90</accession>
<dbReference type="Pfam" id="PF02204">
    <property type="entry name" value="VPS9"/>
    <property type="match status" value="1"/>
</dbReference>
<gene>
    <name evidence="3" type="ORF">EIN_498250</name>
</gene>
<evidence type="ECO:0000313" key="3">
    <source>
        <dbReference type="EMBL" id="ELP94625.1"/>
    </source>
</evidence>
<protein>
    <submittedName>
        <fullName evidence="3">Vacuolar sorting protein (VPS9) domain containing protein</fullName>
    </submittedName>
</protein>
<dbReference type="OrthoDB" id="29228at2759"/>
<feature type="compositionally biased region" description="Basic and acidic residues" evidence="1">
    <location>
        <begin position="425"/>
        <end position="436"/>
    </location>
</feature>
<dbReference type="PROSITE" id="PS51205">
    <property type="entry name" value="VPS9"/>
    <property type="match status" value="1"/>
</dbReference>